<dbReference type="SUPFAM" id="SSF53067">
    <property type="entry name" value="Actin-like ATPase domain"/>
    <property type="match status" value="2"/>
</dbReference>
<dbReference type="GO" id="GO:0006006">
    <property type="term" value="P:glucose metabolic process"/>
    <property type="evidence" value="ECO:0007669"/>
    <property type="project" value="TreeGrafter"/>
</dbReference>
<protein>
    <recommendedName>
        <fullName evidence="11">Phosphotransferase</fullName>
        <ecNumber evidence="11">2.7.1.-</ecNumber>
    </recommendedName>
</protein>
<dbReference type="Pfam" id="PF03727">
    <property type="entry name" value="Hexokinase_2"/>
    <property type="match status" value="1"/>
</dbReference>
<comment type="catalytic activity">
    <reaction evidence="9">
        <text>a D-hexose + ATP = a D-hexose 6-phosphate + ADP + H(+)</text>
        <dbReference type="Rhea" id="RHEA:22740"/>
        <dbReference type="ChEBI" id="CHEBI:4194"/>
        <dbReference type="ChEBI" id="CHEBI:15378"/>
        <dbReference type="ChEBI" id="CHEBI:30616"/>
        <dbReference type="ChEBI" id="CHEBI:229467"/>
        <dbReference type="ChEBI" id="CHEBI:456216"/>
        <dbReference type="EC" id="2.7.1.1"/>
    </reaction>
    <physiologicalReaction direction="left-to-right" evidence="9">
        <dbReference type="Rhea" id="RHEA:22741"/>
    </physiologicalReaction>
</comment>
<evidence type="ECO:0000256" key="1">
    <source>
        <dbReference type="ARBA" id="ARBA00004888"/>
    </source>
</evidence>
<evidence type="ECO:0000256" key="7">
    <source>
        <dbReference type="ARBA" id="ARBA00022840"/>
    </source>
</evidence>
<evidence type="ECO:0000256" key="10">
    <source>
        <dbReference type="ARBA" id="ARBA00047905"/>
    </source>
</evidence>
<dbReference type="InterPro" id="IPR022673">
    <property type="entry name" value="Hexokinase_C"/>
</dbReference>
<dbReference type="AlphaFoldDB" id="A0A1S9DX93"/>
<dbReference type="Proteomes" id="UP000190312">
    <property type="component" value="Unassembled WGS sequence"/>
</dbReference>
<dbReference type="PANTHER" id="PTHR19443:SF16">
    <property type="entry name" value="HEXOKINASE TYPE 1-RELATED"/>
    <property type="match status" value="1"/>
</dbReference>
<keyword evidence="7 11" id="KW-0067">ATP-binding</keyword>
<sequence length="427" mass="47306">MAIAAAVSSNDVLKGVPENVLRELQKMKSMFTINRETLRTVTDKFVTELENGLSSHENEIPMNITWATGRPTGQEQGTFITIDLGGTNLRVCKVELTKQLGGYKITQRKFKLPVQHRQRSVDDLWALVADKLKESLESQHITKGREALPLAITFSYPLTQHNIRRGSCSVGRRAPIFLALRDMPSLPSWSTSLHREDNLPVEIVALVNHTTGTLVATAYQYAQVKVSSIFITGCNPAYIEDCGLVTKIASYDLPAGKEMAIHKGYGAFNNSHSVLPRNVFDEAIESTSRPGQQTYEKMVAALYFGELVRLIILHLHHTTGLFTGCDLSRLDRIHSMESTFLSAMEGGPLGSLGEMQALFRERFNIEPKTKELKICRLVAEIACTRAARLYACGITAICKKKGIEPYHVAVDASTLFGERAAAALREI</sequence>
<evidence type="ECO:0000313" key="15">
    <source>
        <dbReference type="Proteomes" id="UP000190312"/>
    </source>
</evidence>
<dbReference type="GO" id="GO:0006013">
    <property type="term" value="P:mannose metabolic process"/>
    <property type="evidence" value="ECO:0007669"/>
    <property type="project" value="TreeGrafter"/>
</dbReference>
<keyword evidence="8 11" id="KW-0324">Glycolysis</keyword>
<dbReference type="InterPro" id="IPR001312">
    <property type="entry name" value="Hexokinase"/>
</dbReference>
<accession>A0A1S9DX93</accession>
<dbReference type="GO" id="GO:0006096">
    <property type="term" value="P:glycolytic process"/>
    <property type="evidence" value="ECO:0007669"/>
    <property type="project" value="UniProtKB-UniPathway"/>
</dbReference>
<dbReference type="UniPathway" id="UPA00109">
    <property type="reaction ID" value="UER00180"/>
</dbReference>
<comment type="pathway">
    <text evidence="2">Carbohydrate metabolism; hexose metabolism.</text>
</comment>
<evidence type="ECO:0000256" key="2">
    <source>
        <dbReference type="ARBA" id="ARBA00005028"/>
    </source>
</evidence>
<evidence type="ECO:0000256" key="5">
    <source>
        <dbReference type="ARBA" id="ARBA00022741"/>
    </source>
</evidence>
<feature type="domain" description="Hexokinase N-terminal" evidence="12">
    <location>
        <begin position="24"/>
        <end position="219"/>
    </location>
</feature>
<dbReference type="GO" id="GO:0005536">
    <property type="term" value="F:D-glucose binding"/>
    <property type="evidence" value="ECO:0007669"/>
    <property type="project" value="InterPro"/>
</dbReference>
<dbReference type="Gene3D" id="3.40.367.20">
    <property type="match status" value="1"/>
</dbReference>
<dbReference type="PRINTS" id="PR00475">
    <property type="entry name" value="HEXOKINASE"/>
</dbReference>
<reference evidence="14 15" key="1">
    <citation type="submission" date="2016-10" db="EMBL/GenBank/DDBJ databases">
        <title>Genome sequencing of Aspergillus oryzae BCC7051.</title>
        <authorList>
            <person name="Thammarongtham C."/>
            <person name="Vorapreeda T."/>
            <person name="Nookaew I."/>
            <person name="Srisuk T."/>
            <person name="Land M."/>
            <person name="Jeennor S."/>
            <person name="Laoteng K."/>
        </authorList>
    </citation>
    <scope>NUCLEOTIDE SEQUENCE [LARGE SCALE GENOMIC DNA]</scope>
    <source>
        <strain evidence="14 15">BCC7051</strain>
    </source>
</reference>
<comment type="similarity">
    <text evidence="3 11">Belongs to the hexokinase family.</text>
</comment>
<dbReference type="GO" id="GO:0005739">
    <property type="term" value="C:mitochondrion"/>
    <property type="evidence" value="ECO:0007669"/>
    <property type="project" value="TreeGrafter"/>
</dbReference>
<dbReference type="GO" id="GO:0001678">
    <property type="term" value="P:intracellular glucose homeostasis"/>
    <property type="evidence" value="ECO:0007669"/>
    <property type="project" value="InterPro"/>
</dbReference>
<evidence type="ECO:0000313" key="14">
    <source>
        <dbReference type="EMBL" id="OOO13630.1"/>
    </source>
</evidence>
<dbReference type="PANTHER" id="PTHR19443">
    <property type="entry name" value="HEXOKINASE"/>
    <property type="match status" value="1"/>
</dbReference>
<evidence type="ECO:0000256" key="11">
    <source>
        <dbReference type="RuleBase" id="RU362007"/>
    </source>
</evidence>
<name>A0A1S9DX93_ASPOZ</name>
<evidence type="ECO:0000256" key="6">
    <source>
        <dbReference type="ARBA" id="ARBA00022777"/>
    </source>
</evidence>
<dbReference type="EC" id="2.7.1.-" evidence="11"/>
<dbReference type="Pfam" id="PF00349">
    <property type="entry name" value="Hexokinase_1"/>
    <property type="match status" value="1"/>
</dbReference>
<dbReference type="PROSITE" id="PS51748">
    <property type="entry name" value="HEXOKINASE_2"/>
    <property type="match status" value="1"/>
</dbReference>
<dbReference type="VEuPathDB" id="FungiDB:AO090005000003"/>
<dbReference type="OrthoDB" id="419537at2759"/>
<gene>
    <name evidence="14" type="ORF">OAory_01013790</name>
</gene>
<dbReference type="GO" id="GO:0019158">
    <property type="term" value="F:mannokinase activity"/>
    <property type="evidence" value="ECO:0007669"/>
    <property type="project" value="TreeGrafter"/>
</dbReference>
<dbReference type="GO" id="GO:0008865">
    <property type="term" value="F:fructokinase activity"/>
    <property type="evidence" value="ECO:0007669"/>
    <property type="project" value="TreeGrafter"/>
</dbReference>
<dbReference type="InterPro" id="IPR043129">
    <property type="entry name" value="ATPase_NBD"/>
</dbReference>
<comment type="catalytic activity">
    <reaction evidence="10">
        <text>D-fructose + ATP = D-fructose 6-phosphate + ADP + H(+)</text>
        <dbReference type="Rhea" id="RHEA:16125"/>
        <dbReference type="ChEBI" id="CHEBI:15378"/>
        <dbReference type="ChEBI" id="CHEBI:30616"/>
        <dbReference type="ChEBI" id="CHEBI:37721"/>
        <dbReference type="ChEBI" id="CHEBI:61527"/>
        <dbReference type="ChEBI" id="CHEBI:456216"/>
        <dbReference type="EC" id="2.7.1.1"/>
    </reaction>
    <physiologicalReaction direction="left-to-right" evidence="10">
        <dbReference type="Rhea" id="RHEA:16126"/>
    </physiologicalReaction>
</comment>
<keyword evidence="4 11" id="KW-0808">Transferase</keyword>
<dbReference type="eggNOG" id="KOG1369">
    <property type="taxonomic scope" value="Eukaryota"/>
</dbReference>
<evidence type="ECO:0000256" key="8">
    <source>
        <dbReference type="ARBA" id="ARBA00023152"/>
    </source>
</evidence>
<evidence type="ECO:0000259" key="13">
    <source>
        <dbReference type="Pfam" id="PF03727"/>
    </source>
</evidence>
<dbReference type="Gene3D" id="3.30.420.40">
    <property type="match status" value="1"/>
</dbReference>
<proteinExistence type="inferred from homology"/>
<organism evidence="14 15">
    <name type="scientific">Aspergillus oryzae</name>
    <name type="common">Yellow koji mold</name>
    <dbReference type="NCBI Taxonomy" id="5062"/>
    <lineage>
        <taxon>Eukaryota</taxon>
        <taxon>Fungi</taxon>
        <taxon>Dikarya</taxon>
        <taxon>Ascomycota</taxon>
        <taxon>Pezizomycotina</taxon>
        <taxon>Eurotiomycetes</taxon>
        <taxon>Eurotiomycetidae</taxon>
        <taxon>Eurotiales</taxon>
        <taxon>Aspergillaceae</taxon>
        <taxon>Aspergillus</taxon>
        <taxon>Aspergillus subgen. Circumdati</taxon>
    </lineage>
</organism>
<dbReference type="OMA" id="TNIRVCD"/>
<comment type="pathway">
    <text evidence="1">Carbohydrate degradation; glycolysis; D-glyceraldehyde 3-phosphate and glycerone phosphate from D-glucose: step 1/4.</text>
</comment>
<keyword evidence="6 11" id="KW-0418">Kinase</keyword>
<evidence type="ECO:0000259" key="12">
    <source>
        <dbReference type="Pfam" id="PF00349"/>
    </source>
</evidence>
<dbReference type="InterPro" id="IPR022672">
    <property type="entry name" value="Hexokinase_N"/>
</dbReference>
<evidence type="ECO:0000256" key="4">
    <source>
        <dbReference type="ARBA" id="ARBA00022679"/>
    </source>
</evidence>
<comment type="caution">
    <text evidence="14">The sequence shown here is derived from an EMBL/GenBank/DDBJ whole genome shotgun (WGS) entry which is preliminary data.</text>
</comment>
<dbReference type="Gene3D" id="1.10.287.1250">
    <property type="match status" value="1"/>
</dbReference>
<dbReference type="GO" id="GO:0004340">
    <property type="term" value="F:glucokinase activity"/>
    <property type="evidence" value="ECO:0007669"/>
    <property type="project" value="TreeGrafter"/>
</dbReference>
<evidence type="ECO:0000256" key="3">
    <source>
        <dbReference type="ARBA" id="ARBA00009225"/>
    </source>
</evidence>
<feature type="domain" description="Hexokinase C-terminal" evidence="13">
    <location>
        <begin position="226"/>
        <end position="414"/>
    </location>
</feature>
<dbReference type="GO" id="GO:0005829">
    <property type="term" value="C:cytosol"/>
    <property type="evidence" value="ECO:0007669"/>
    <property type="project" value="TreeGrafter"/>
</dbReference>
<evidence type="ECO:0000256" key="9">
    <source>
        <dbReference type="ARBA" id="ARBA00044613"/>
    </source>
</evidence>
<dbReference type="EMBL" id="MKZY01000002">
    <property type="protein sequence ID" value="OOO13630.1"/>
    <property type="molecule type" value="Genomic_DNA"/>
</dbReference>
<keyword evidence="5 11" id="KW-0547">Nucleotide-binding</keyword>
<dbReference type="GO" id="GO:0005524">
    <property type="term" value="F:ATP binding"/>
    <property type="evidence" value="ECO:0007669"/>
    <property type="project" value="UniProtKB-UniRule"/>
</dbReference>